<dbReference type="PRINTS" id="PR00420">
    <property type="entry name" value="RNGMNOXGNASE"/>
</dbReference>
<keyword evidence="2" id="KW-0285">Flavoprotein</keyword>
<dbReference type="PANTHER" id="PTHR47178:SF5">
    <property type="entry name" value="FAD-BINDING DOMAIN-CONTAINING PROTEIN"/>
    <property type="match status" value="1"/>
</dbReference>
<proteinExistence type="predicted"/>
<dbReference type="Pfam" id="PF01494">
    <property type="entry name" value="FAD_binding_3"/>
    <property type="match status" value="2"/>
</dbReference>
<evidence type="ECO:0000256" key="1">
    <source>
        <dbReference type="ARBA" id="ARBA00001974"/>
    </source>
</evidence>
<dbReference type="Proteomes" id="UP001243989">
    <property type="component" value="Unassembled WGS sequence"/>
</dbReference>
<dbReference type="Gene3D" id="3.50.50.60">
    <property type="entry name" value="FAD/NAD(P)-binding domain"/>
    <property type="match status" value="1"/>
</dbReference>
<keyword evidence="6" id="KW-0472">Membrane</keyword>
<gene>
    <name evidence="8" type="ORF">BDP81DRAFT_99820</name>
</gene>
<dbReference type="GeneID" id="85481426"/>
<evidence type="ECO:0000313" key="9">
    <source>
        <dbReference type="Proteomes" id="UP001243989"/>
    </source>
</evidence>
<name>A0AAJ0EB31_9PEZI</name>
<comment type="caution">
    <text evidence="8">The sequence shown here is derived from an EMBL/GenBank/DDBJ whole genome shotgun (WGS) entry which is preliminary data.</text>
</comment>
<dbReference type="InterPro" id="IPR036188">
    <property type="entry name" value="FAD/NAD-bd_sf"/>
</dbReference>
<evidence type="ECO:0000256" key="2">
    <source>
        <dbReference type="ARBA" id="ARBA00022630"/>
    </source>
</evidence>
<dbReference type="AlphaFoldDB" id="A0AAJ0EB31"/>
<keyword evidence="6" id="KW-1133">Transmembrane helix</keyword>
<organism evidence="8 9">
    <name type="scientific">Colletotrichum phormii</name>
    <dbReference type="NCBI Taxonomy" id="359342"/>
    <lineage>
        <taxon>Eukaryota</taxon>
        <taxon>Fungi</taxon>
        <taxon>Dikarya</taxon>
        <taxon>Ascomycota</taxon>
        <taxon>Pezizomycotina</taxon>
        <taxon>Sordariomycetes</taxon>
        <taxon>Hypocreomycetidae</taxon>
        <taxon>Glomerellales</taxon>
        <taxon>Glomerellaceae</taxon>
        <taxon>Colletotrichum</taxon>
        <taxon>Colletotrichum acutatum species complex</taxon>
    </lineage>
</organism>
<keyword evidence="9" id="KW-1185">Reference proteome</keyword>
<evidence type="ECO:0000256" key="6">
    <source>
        <dbReference type="SAM" id="Phobius"/>
    </source>
</evidence>
<evidence type="ECO:0000313" key="8">
    <source>
        <dbReference type="EMBL" id="KAK1625171.1"/>
    </source>
</evidence>
<feature type="domain" description="FAD-binding" evidence="7">
    <location>
        <begin position="319"/>
        <end position="375"/>
    </location>
</feature>
<dbReference type="InterPro" id="IPR002938">
    <property type="entry name" value="FAD-bd"/>
</dbReference>
<dbReference type="RefSeq" id="XP_060441166.1">
    <property type="nucleotide sequence ID" value="XM_060596564.1"/>
</dbReference>
<evidence type="ECO:0000256" key="3">
    <source>
        <dbReference type="ARBA" id="ARBA00022827"/>
    </source>
</evidence>
<evidence type="ECO:0000256" key="4">
    <source>
        <dbReference type="ARBA" id="ARBA00023002"/>
    </source>
</evidence>
<evidence type="ECO:0000259" key="7">
    <source>
        <dbReference type="Pfam" id="PF01494"/>
    </source>
</evidence>
<keyword evidence="4" id="KW-0560">Oxidoreductase</keyword>
<keyword evidence="5" id="KW-0503">Monooxygenase</keyword>
<keyword evidence="3" id="KW-0274">FAD</keyword>
<dbReference type="GO" id="GO:0004497">
    <property type="term" value="F:monooxygenase activity"/>
    <property type="evidence" value="ECO:0007669"/>
    <property type="project" value="UniProtKB-KW"/>
</dbReference>
<dbReference type="SUPFAM" id="SSF51905">
    <property type="entry name" value="FAD/NAD(P)-binding domain"/>
    <property type="match status" value="1"/>
</dbReference>
<dbReference type="GO" id="GO:0071949">
    <property type="term" value="F:FAD binding"/>
    <property type="evidence" value="ECO:0007669"/>
    <property type="project" value="InterPro"/>
</dbReference>
<protein>
    <recommendedName>
        <fullName evidence="7">FAD-binding domain-containing protein</fullName>
    </recommendedName>
</protein>
<feature type="domain" description="FAD-binding" evidence="7">
    <location>
        <begin position="6"/>
        <end position="181"/>
    </location>
</feature>
<keyword evidence="6" id="KW-0812">Transmembrane</keyword>
<dbReference type="PANTHER" id="PTHR47178">
    <property type="entry name" value="MONOOXYGENASE, FAD-BINDING"/>
    <property type="match status" value="1"/>
</dbReference>
<comment type="cofactor">
    <cofactor evidence="1">
        <name>FAD</name>
        <dbReference type="ChEBI" id="CHEBI:57692"/>
    </cofactor>
</comment>
<dbReference type="EMBL" id="JAHMHQ010000021">
    <property type="protein sequence ID" value="KAK1625171.1"/>
    <property type="molecule type" value="Genomic_DNA"/>
</dbReference>
<accession>A0AAJ0EB31</accession>
<feature type="transmembrane region" description="Helical" evidence="6">
    <location>
        <begin position="420"/>
        <end position="440"/>
    </location>
</feature>
<sequence>MATSFKIIIAGGGLAGALLANGLMNHGVDVTVYERDADDAKREGYQIRLGESAMTGFKACLKPAEIATIKSQFSQMSSTGLTAPALMNTRFQTLLDLGQLPSYSASSAINRVVLRDVLIAPLQERGIIRFGKAFEGYEVVKSDDGQESVRVHFADDTTDVCDVLIGADGSGSRINKQVGARNIVPIDSHAMILSKGPLPEDWTEKLPSRLTKSPLITFAGGVSMFYALFLPTADETTQKAENGARYSTKDASYYWGLMIPKDRMPTDDWNKVEDSMKICLDATKDWAPDRTMLTTGFDDTSKGHITVARMRASKRLPKTWRKNVRQTTGDEGHPRVWLIGDAMHAMQPNRGMGGNQAFHDCADALPQLLALKKKADSGIGPSTLDISVACSQYESRVIDRAFPWVSKSGGTSVPMINLDGWLGCLVWMIGSFLVSGYVLMSRVLRSGVRP</sequence>
<evidence type="ECO:0000256" key="5">
    <source>
        <dbReference type="ARBA" id="ARBA00023033"/>
    </source>
</evidence>
<reference evidence="8" key="1">
    <citation type="submission" date="2021-06" db="EMBL/GenBank/DDBJ databases">
        <title>Comparative genomics, transcriptomics and evolutionary studies reveal genomic signatures of adaptation to plant cell wall in hemibiotrophic fungi.</title>
        <authorList>
            <consortium name="DOE Joint Genome Institute"/>
            <person name="Baroncelli R."/>
            <person name="Diaz J.F."/>
            <person name="Benocci T."/>
            <person name="Peng M."/>
            <person name="Battaglia E."/>
            <person name="Haridas S."/>
            <person name="Andreopoulos W."/>
            <person name="Labutti K."/>
            <person name="Pangilinan J."/>
            <person name="Floch G.L."/>
            <person name="Makela M.R."/>
            <person name="Henrissat B."/>
            <person name="Grigoriev I.V."/>
            <person name="Crouch J.A."/>
            <person name="De Vries R.P."/>
            <person name="Sukno S.A."/>
            <person name="Thon M.R."/>
        </authorList>
    </citation>
    <scope>NUCLEOTIDE SEQUENCE</scope>
    <source>
        <strain evidence="8">CBS 102054</strain>
    </source>
</reference>